<dbReference type="Pfam" id="PF01467">
    <property type="entry name" value="CTP_transf_like"/>
    <property type="match status" value="1"/>
</dbReference>
<evidence type="ECO:0000259" key="12">
    <source>
        <dbReference type="Pfam" id="PF01467"/>
    </source>
</evidence>
<evidence type="ECO:0000256" key="6">
    <source>
        <dbReference type="ARBA" id="ARBA00022695"/>
    </source>
</evidence>
<evidence type="ECO:0000256" key="7">
    <source>
        <dbReference type="ARBA" id="ARBA00022741"/>
    </source>
</evidence>
<comment type="caution">
    <text evidence="13">The sequence shown here is derived from an EMBL/GenBank/DDBJ whole genome shotgun (WGS) entry which is preliminary data.</text>
</comment>
<evidence type="ECO:0000256" key="5">
    <source>
        <dbReference type="ARBA" id="ARBA00022679"/>
    </source>
</evidence>
<keyword evidence="4 11" id="KW-0662">Pyridine nucleotide biosynthesis</keyword>
<gene>
    <name evidence="11" type="primary">nadD</name>
    <name evidence="13" type="ORF">C8P69_107200</name>
</gene>
<dbReference type="GO" id="GO:0005524">
    <property type="term" value="F:ATP binding"/>
    <property type="evidence" value="ECO:0007669"/>
    <property type="project" value="UniProtKB-KW"/>
</dbReference>
<dbReference type="InterPro" id="IPR004821">
    <property type="entry name" value="Cyt_trans-like"/>
</dbReference>
<evidence type="ECO:0000313" key="14">
    <source>
        <dbReference type="Proteomes" id="UP000241808"/>
    </source>
</evidence>
<dbReference type="NCBIfam" id="NF000843">
    <property type="entry name" value="PRK00071.2-2"/>
    <property type="match status" value="1"/>
</dbReference>
<dbReference type="EMBL" id="PZZL01000007">
    <property type="protein sequence ID" value="PTM52922.1"/>
    <property type="molecule type" value="Genomic_DNA"/>
</dbReference>
<reference evidence="13 14" key="1">
    <citation type="submission" date="2018-04" db="EMBL/GenBank/DDBJ databases">
        <title>Genomic Encyclopedia of Archaeal and Bacterial Type Strains, Phase II (KMG-II): from individual species to whole genera.</title>
        <authorList>
            <person name="Goeker M."/>
        </authorList>
    </citation>
    <scope>NUCLEOTIDE SEQUENCE [LARGE SCALE GENOMIC DNA]</scope>
    <source>
        <strain evidence="13 14">DSM 25521</strain>
    </source>
</reference>
<dbReference type="CDD" id="cd02165">
    <property type="entry name" value="NMNAT"/>
    <property type="match status" value="1"/>
</dbReference>
<dbReference type="Gene3D" id="3.40.50.620">
    <property type="entry name" value="HUPs"/>
    <property type="match status" value="1"/>
</dbReference>
<proteinExistence type="inferred from homology"/>
<protein>
    <recommendedName>
        <fullName evidence="11">Probable nicotinate-nucleotide adenylyltransferase</fullName>
        <ecNumber evidence="11">2.7.7.18</ecNumber>
    </recommendedName>
    <alternativeName>
        <fullName evidence="11">Deamido-NAD(+) diphosphorylase</fullName>
    </alternativeName>
    <alternativeName>
        <fullName evidence="11">Deamido-NAD(+) pyrophosphorylase</fullName>
    </alternativeName>
    <alternativeName>
        <fullName evidence="11">Nicotinate mononucleotide adenylyltransferase</fullName>
        <shortName evidence="11">NaMN adenylyltransferase</shortName>
    </alternativeName>
</protein>
<comment type="pathway">
    <text evidence="2 11">Cofactor biosynthesis; NAD(+) biosynthesis; deamido-NAD(+) from nicotinate D-ribonucleotide: step 1/1.</text>
</comment>
<evidence type="ECO:0000256" key="10">
    <source>
        <dbReference type="ARBA" id="ARBA00048721"/>
    </source>
</evidence>
<evidence type="ECO:0000256" key="4">
    <source>
        <dbReference type="ARBA" id="ARBA00022642"/>
    </source>
</evidence>
<name>A0A2T4Z0A3_9HYPH</name>
<dbReference type="UniPathway" id="UPA00253">
    <property type="reaction ID" value="UER00332"/>
</dbReference>
<keyword evidence="14" id="KW-1185">Reference proteome</keyword>
<dbReference type="GO" id="GO:0004515">
    <property type="term" value="F:nicotinate-nucleotide adenylyltransferase activity"/>
    <property type="evidence" value="ECO:0007669"/>
    <property type="project" value="UniProtKB-UniRule"/>
</dbReference>
<evidence type="ECO:0000256" key="9">
    <source>
        <dbReference type="ARBA" id="ARBA00023027"/>
    </source>
</evidence>
<dbReference type="GO" id="GO:0009435">
    <property type="term" value="P:NAD+ biosynthetic process"/>
    <property type="evidence" value="ECO:0007669"/>
    <property type="project" value="UniProtKB-UniRule"/>
</dbReference>
<dbReference type="NCBIfam" id="TIGR00482">
    <property type="entry name" value="nicotinate (nicotinamide) nucleotide adenylyltransferase"/>
    <property type="match status" value="1"/>
</dbReference>
<evidence type="ECO:0000256" key="11">
    <source>
        <dbReference type="HAMAP-Rule" id="MF_00244"/>
    </source>
</evidence>
<accession>A0A2T4Z0A3</accession>
<comment type="function">
    <text evidence="1 11">Catalyzes the reversible adenylation of nicotinate mononucleotide (NaMN) to nicotinic acid adenine dinucleotide (NaAD).</text>
</comment>
<dbReference type="EC" id="2.7.7.18" evidence="11"/>
<sequence>MRPQGSRIARRRPRPGARLVLPPHAPGMRIGLFGGSFNPPHEAHRLAALAALKKLGLDAVWWLVSPGNPLKSGRGLAPLDERIAAAKRLARHPRIAVTGIEAALGTRYTSDTIAALKARCRGVRFVWIMGADNLAQFHLWQNWRGIAAMLPLAVIDRPGASLRASAGVAAQTLARHRLTESDGLLLADARPPAWIFLHGLKSPLSSTALRAKMQLHSN</sequence>
<keyword evidence="9 11" id="KW-0520">NAD</keyword>
<dbReference type="Proteomes" id="UP000241808">
    <property type="component" value="Unassembled WGS sequence"/>
</dbReference>
<dbReference type="PANTHER" id="PTHR39321:SF3">
    <property type="entry name" value="PHOSPHOPANTETHEINE ADENYLYLTRANSFERASE"/>
    <property type="match status" value="1"/>
</dbReference>
<feature type="domain" description="Cytidyltransferase-like" evidence="12">
    <location>
        <begin position="32"/>
        <end position="211"/>
    </location>
</feature>
<dbReference type="InterPro" id="IPR005248">
    <property type="entry name" value="NadD/NMNAT"/>
</dbReference>
<keyword evidence="8 11" id="KW-0067">ATP-binding</keyword>
<evidence type="ECO:0000313" key="13">
    <source>
        <dbReference type="EMBL" id="PTM52922.1"/>
    </source>
</evidence>
<keyword evidence="7 11" id="KW-0547">Nucleotide-binding</keyword>
<dbReference type="AlphaFoldDB" id="A0A2T4Z0A3"/>
<keyword evidence="5 11" id="KW-0808">Transferase</keyword>
<dbReference type="HAMAP" id="MF_00244">
    <property type="entry name" value="NaMN_adenylyltr"/>
    <property type="match status" value="1"/>
</dbReference>
<dbReference type="PANTHER" id="PTHR39321">
    <property type="entry name" value="NICOTINATE-NUCLEOTIDE ADENYLYLTRANSFERASE-RELATED"/>
    <property type="match status" value="1"/>
</dbReference>
<comment type="similarity">
    <text evidence="3 11">Belongs to the NadD family.</text>
</comment>
<dbReference type="SUPFAM" id="SSF52374">
    <property type="entry name" value="Nucleotidylyl transferase"/>
    <property type="match status" value="1"/>
</dbReference>
<comment type="catalytic activity">
    <reaction evidence="10 11">
        <text>nicotinate beta-D-ribonucleotide + ATP + H(+) = deamido-NAD(+) + diphosphate</text>
        <dbReference type="Rhea" id="RHEA:22860"/>
        <dbReference type="ChEBI" id="CHEBI:15378"/>
        <dbReference type="ChEBI" id="CHEBI:30616"/>
        <dbReference type="ChEBI" id="CHEBI:33019"/>
        <dbReference type="ChEBI" id="CHEBI:57502"/>
        <dbReference type="ChEBI" id="CHEBI:58437"/>
        <dbReference type="EC" id="2.7.7.18"/>
    </reaction>
</comment>
<evidence type="ECO:0000256" key="2">
    <source>
        <dbReference type="ARBA" id="ARBA00005019"/>
    </source>
</evidence>
<keyword evidence="6 11" id="KW-0548">Nucleotidyltransferase</keyword>
<evidence type="ECO:0000256" key="1">
    <source>
        <dbReference type="ARBA" id="ARBA00002324"/>
    </source>
</evidence>
<dbReference type="NCBIfam" id="NF000845">
    <property type="entry name" value="PRK00071.2-4"/>
    <property type="match status" value="1"/>
</dbReference>
<evidence type="ECO:0000256" key="8">
    <source>
        <dbReference type="ARBA" id="ARBA00022840"/>
    </source>
</evidence>
<evidence type="ECO:0000256" key="3">
    <source>
        <dbReference type="ARBA" id="ARBA00009014"/>
    </source>
</evidence>
<dbReference type="InterPro" id="IPR014729">
    <property type="entry name" value="Rossmann-like_a/b/a_fold"/>
</dbReference>
<organism evidence="13 14">
    <name type="scientific">Phreatobacter oligotrophus</name>
    <dbReference type="NCBI Taxonomy" id="1122261"/>
    <lineage>
        <taxon>Bacteria</taxon>
        <taxon>Pseudomonadati</taxon>
        <taxon>Pseudomonadota</taxon>
        <taxon>Alphaproteobacteria</taxon>
        <taxon>Hyphomicrobiales</taxon>
        <taxon>Phreatobacteraceae</taxon>
        <taxon>Phreatobacter</taxon>
    </lineage>
</organism>